<dbReference type="InterPro" id="IPR037217">
    <property type="entry name" value="Trp/Indoleamine_2_3_dOase-like"/>
</dbReference>
<dbReference type="InterPro" id="IPR000898">
    <property type="entry name" value="Indolamine_dOase"/>
</dbReference>
<protein>
    <submittedName>
        <fullName evidence="6">Indoleamine 2,3-dioxygenase</fullName>
    </submittedName>
</protein>
<evidence type="ECO:0000256" key="5">
    <source>
        <dbReference type="SAM" id="MobiDB-lite"/>
    </source>
</evidence>
<organism evidence="6 7">
    <name type="scientific">Phascolomyces articulosus</name>
    <dbReference type="NCBI Taxonomy" id="60185"/>
    <lineage>
        <taxon>Eukaryota</taxon>
        <taxon>Fungi</taxon>
        <taxon>Fungi incertae sedis</taxon>
        <taxon>Mucoromycota</taxon>
        <taxon>Mucoromycotina</taxon>
        <taxon>Mucoromycetes</taxon>
        <taxon>Mucorales</taxon>
        <taxon>Lichtheimiaceae</taxon>
        <taxon>Phascolomyces</taxon>
    </lineage>
</organism>
<accession>A0AAD5K1N3</accession>
<feature type="compositionally biased region" description="Low complexity" evidence="5">
    <location>
        <begin position="460"/>
        <end position="473"/>
    </location>
</feature>
<evidence type="ECO:0000313" key="6">
    <source>
        <dbReference type="EMBL" id="KAI9265017.1"/>
    </source>
</evidence>
<dbReference type="EMBL" id="JAIXMP010000011">
    <property type="protein sequence ID" value="KAI9265017.1"/>
    <property type="molecule type" value="Genomic_DNA"/>
</dbReference>
<dbReference type="GO" id="GO:0034354">
    <property type="term" value="P:'de novo' NAD+ biosynthetic process from L-tryptophan"/>
    <property type="evidence" value="ECO:0007669"/>
    <property type="project" value="TreeGrafter"/>
</dbReference>
<evidence type="ECO:0000313" key="7">
    <source>
        <dbReference type="Proteomes" id="UP001209540"/>
    </source>
</evidence>
<reference evidence="6" key="1">
    <citation type="journal article" date="2022" name="IScience">
        <title>Evolution of zygomycete secretomes and the origins of terrestrial fungal ecologies.</title>
        <authorList>
            <person name="Chang Y."/>
            <person name="Wang Y."/>
            <person name="Mondo S."/>
            <person name="Ahrendt S."/>
            <person name="Andreopoulos W."/>
            <person name="Barry K."/>
            <person name="Beard J."/>
            <person name="Benny G.L."/>
            <person name="Blankenship S."/>
            <person name="Bonito G."/>
            <person name="Cuomo C."/>
            <person name="Desiro A."/>
            <person name="Gervers K.A."/>
            <person name="Hundley H."/>
            <person name="Kuo A."/>
            <person name="LaButti K."/>
            <person name="Lang B.F."/>
            <person name="Lipzen A."/>
            <person name="O'Donnell K."/>
            <person name="Pangilinan J."/>
            <person name="Reynolds N."/>
            <person name="Sandor L."/>
            <person name="Smith M.E."/>
            <person name="Tsang A."/>
            <person name="Grigoriev I.V."/>
            <person name="Stajich J.E."/>
            <person name="Spatafora J.W."/>
        </authorList>
    </citation>
    <scope>NUCLEOTIDE SEQUENCE</scope>
    <source>
        <strain evidence="6">RSA 2281</strain>
    </source>
</reference>
<dbReference type="SUPFAM" id="SSF140959">
    <property type="entry name" value="Indolic compounds 2,3-dioxygenase-like"/>
    <property type="match status" value="1"/>
</dbReference>
<dbReference type="Pfam" id="PF01231">
    <property type="entry name" value="IDO"/>
    <property type="match status" value="1"/>
</dbReference>
<comment type="similarity">
    <text evidence="1">Belongs to the indoleamine 2,3-dioxygenase family.</text>
</comment>
<dbReference type="Proteomes" id="UP001209540">
    <property type="component" value="Unassembled WGS sequence"/>
</dbReference>
<dbReference type="GO" id="GO:0019441">
    <property type="term" value="P:L-tryptophan catabolic process to kynurenine"/>
    <property type="evidence" value="ECO:0007669"/>
    <property type="project" value="InterPro"/>
</dbReference>
<keyword evidence="7" id="KW-1185">Reference proteome</keyword>
<feature type="region of interest" description="Disordered" evidence="5">
    <location>
        <begin position="310"/>
        <end position="336"/>
    </location>
</feature>
<evidence type="ECO:0000256" key="3">
    <source>
        <dbReference type="ARBA" id="ARBA00023004"/>
    </source>
</evidence>
<name>A0AAD5K1N3_9FUNG</name>
<dbReference type="GO" id="GO:0033754">
    <property type="term" value="F:indoleamine 2,3-dioxygenase activity"/>
    <property type="evidence" value="ECO:0007669"/>
    <property type="project" value="TreeGrafter"/>
</dbReference>
<evidence type="ECO:0000256" key="4">
    <source>
        <dbReference type="PIRSR" id="PIRSR600898-1"/>
    </source>
</evidence>
<keyword evidence="4" id="KW-0349">Heme</keyword>
<sequence length="564" mass="64026">MKKSLQHYDISPITGFLPTEPPLQRLQNPIFLPWEKIMDDFHELLLAGKLDKHIQKLPLLNQTRLENIKEYRRAFVVLSMLSHGYIWGKESTEKPLDILPANLAIPWCAIADYLGLYPILCYAATVLWNYKPLDLEGPLDLSNLAILSTFTGSTDEAWFYLISTAIEGVGAPCLPAMMESIRHVNTHDYDRLIDNLEIIHNLIIKITATLARMYEKCAPSMFYKKIRRYYSGWRSASGVGLPHGLIYEGVDEIYDGDSEYYQTGIESEKATYKNEQRYRQYFGASAAQSSLIAALDVFFGVDHHPCLADSNSTNDSTNNSSIPGPQPSPFCNKKKQTSKFTRTNSNAYLRAMRLHMPGPHREFLEDLEHAANLRSFMLEITNEKDQQASKNDSSLAKKIKLLQVYNDCLMQLKLFRDKHIQIVAVYIINQAHKKSNSTMMLDETRHNLPNNVIEYNKNFQSTPPSSQSSSSSTFDTKTSNGLLLHQHNNKTTKTRKVVNGSGGTDAVSFLKQARNETLSSKISNPATLHSNNNLVWEGATTVEEETPLLLPKSRYRSWLDWFTA</sequence>
<dbReference type="GO" id="GO:0046872">
    <property type="term" value="F:metal ion binding"/>
    <property type="evidence" value="ECO:0007669"/>
    <property type="project" value="UniProtKB-KW"/>
</dbReference>
<proteinExistence type="inferred from homology"/>
<evidence type="ECO:0000256" key="2">
    <source>
        <dbReference type="ARBA" id="ARBA00022723"/>
    </source>
</evidence>
<feature type="compositionally biased region" description="Basic residues" evidence="5">
    <location>
        <begin position="487"/>
        <end position="496"/>
    </location>
</feature>
<dbReference type="GO" id="GO:0005737">
    <property type="term" value="C:cytoplasm"/>
    <property type="evidence" value="ECO:0007669"/>
    <property type="project" value="TreeGrafter"/>
</dbReference>
<evidence type="ECO:0000256" key="1">
    <source>
        <dbReference type="ARBA" id="ARBA00007119"/>
    </source>
</evidence>
<dbReference type="AlphaFoldDB" id="A0AAD5K1N3"/>
<keyword evidence="2 4" id="KW-0479">Metal-binding</keyword>
<dbReference type="PANTHER" id="PTHR28657">
    <property type="entry name" value="INDOLEAMINE 2,3-DIOXYGENASE"/>
    <property type="match status" value="1"/>
</dbReference>
<dbReference type="Gene3D" id="1.20.58.480">
    <property type="match status" value="1"/>
</dbReference>
<comment type="caution">
    <text evidence="6">The sequence shown here is derived from an EMBL/GenBank/DDBJ whole genome shotgun (WGS) entry which is preliminary data.</text>
</comment>
<reference evidence="6" key="2">
    <citation type="submission" date="2023-02" db="EMBL/GenBank/DDBJ databases">
        <authorList>
            <consortium name="DOE Joint Genome Institute"/>
            <person name="Mondo S.J."/>
            <person name="Chang Y."/>
            <person name="Wang Y."/>
            <person name="Ahrendt S."/>
            <person name="Andreopoulos W."/>
            <person name="Barry K."/>
            <person name="Beard J."/>
            <person name="Benny G.L."/>
            <person name="Blankenship S."/>
            <person name="Bonito G."/>
            <person name="Cuomo C."/>
            <person name="Desiro A."/>
            <person name="Gervers K.A."/>
            <person name="Hundley H."/>
            <person name="Kuo A."/>
            <person name="LaButti K."/>
            <person name="Lang B.F."/>
            <person name="Lipzen A."/>
            <person name="O'Donnell K."/>
            <person name="Pangilinan J."/>
            <person name="Reynolds N."/>
            <person name="Sandor L."/>
            <person name="Smith M.W."/>
            <person name="Tsang A."/>
            <person name="Grigoriev I.V."/>
            <person name="Stajich J.E."/>
            <person name="Spatafora J.W."/>
        </authorList>
    </citation>
    <scope>NUCLEOTIDE SEQUENCE</scope>
    <source>
        <strain evidence="6">RSA 2281</strain>
    </source>
</reference>
<feature type="compositionally biased region" description="Low complexity" evidence="5">
    <location>
        <begin position="310"/>
        <end position="321"/>
    </location>
</feature>
<dbReference type="PANTHER" id="PTHR28657:SF5">
    <property type="entry name" value="INDOLEAMINE 2,3-DIOXYGENASE"/>
    <property type="match status" value="1"/>
</dbReference>
<dbReference type="GO" id="GO:0020037">
    <property type="term" value="F:heme binding"/>
    <property type="evidence" value="ECO:0007669"/>
    <property type="project" value="InterPro"/>
</dbReference>
<keyword evidence="3 4" id="KW-0408">Iron</keyword>
<feature type="binding site" description="proximal binding residue" evidence="4">
    <location>
        <position position="419"/>
    </location>
    <ligand>
        <name>heme b</name>
        <dbReference type="ChEBI" id="CHEBI:60344"/>
    </ligand>
    <ligandPart>
        <name>Fe</name>
        <dbReference type="ChEBI" id="CHEBI:18248"/>
    </ligandPart>
</feature>
<gene>
    <name evidence="6" type="ORF">BDA99DRAFT_436817</name>
</gene>
<feature type="region of interest" description="Disordered" evidence="5">
    <location>
        <begin position="456"/>
        <end position="499"/>
    </location>
</feature>